<dbReference type="PANTHER" id="PTHR33112:SF1">
    <property type="entry name" value="HETEROKARYON INCOMPATIBILITY DOMAIN-CONTAINING PROTEIN"/>
    <property type="match status" value="1"/>
</dbReference>
<evidence type="ECO:0000259" key="1">
    <source>
        <dbReference type="Pfam" id="PF06985"/>
    </source>
</evidence>
<dbReference type="PANTHER" id="PTHR33112">
    <property type="entry name" value="DOMAIN PROTEIN, PUTATIVE-RELATED"/>
    <property type="match status" value="1"/>
</dbReference>
<evidence type="ECO:0000313" key="2">
    <source>
        <dbReference type="EMBL" id="QIW97418.1"/>
    </source>
</evidence>
<dbReference type="OrthoDB" id="5428863at2759"/>
<keyword evidence="3" id="KW-1185">Reference proteome</keyword>
<dbReference type="Pfam" id="PF06985">
    <property type="entry name" value="HET"/>
    <property type="match status" value="1"/>
</dbReference>
<dbReference type="InterPro" id="IPR010730">
    <property type="entry name" value="HET"/>
</dbReference>
<accession>A0A6H0XS17</accession>
<name>A0A6H0XS17_9PEZI</name>
<protein>
    <recommendedName>
        <fullName evidence="1">Heterokaryon incompatibility domain-containing protein</fullName>
    </recommendedName>
</protein>
<reference evidence="2 3" key="1">
    <citation type="journal article" date="2016" name="Sci. Rep.">
        <title>Peltaster fructicola genome reveals evolution from an invasive phytopathogen to an ectophytic parasite.</title>
        <authorList>
            <person name="Xu C."/>
            <person name="Chen H."/>
            <person name="Gleason M.L."/>
            <person name="Xu J.R."/>
            <person name="Liu H."/>
            <person name="Zhang R."/>
            <person name="Sun G."/>
        </authorList>
    </citation>
    <scope>NUCLEOTIDE SEQUENCE [LARGE SCALE GENOMIC DNA]</scope>
    <source>
        <strain evidence="2 3">LNHT1506</strain>
    </source>
</reference>
<gene>
    <name evidence="2" type="ORF">AMS68_002936</name>
</gene>
<feature type="domain" description="Heterokaryon incompatibility" evidence="1">
    <location>
        <begin position="250"/>
        <end position="385"/>
    </location>
</feature>
<sequence length="729" mass="81540">MPAPTDTELYEAVAGGVTKSVELGQSLTKPFAYDVIAERLEICRLCGHIDLFDVVNGPVPGFQTQTIATLNGGLAACSKSSCPQCRFLVSVLAPAQAEGVRFEGEALDNFNLCLRSFTLLRTLLRHRTGPTSSDPSTYISGYRGVGVVPSIPARTHRPFGWPDSDYSYLLSKSGYIVETLSEADESRYSVRGREIDHKVADFEVIKGWLSYCDDHHGSACSDKDIGLAPYFRLIDCRYRRVVSISDFTRYVALSYRWGLPGGEPAGDGTLPPDVPETIQDAIQVTLRIGERYLWVDRYCVYQDDAEGVKKQAQILSMDQVYRGAYATIIAVCDDPKLGLPGGGRIPRFEQPKISRGGRTLVSTLANPTAEITSSVWMTRGWTFQEGLLSSRRLFFTRQQVYFECNVDSFYETLVESQEVMDAMTSDVHDHQNDYGRRDKGNRVFPRGSLADTLAADPWEIESRLAEYLSRKLSFESDMLNAVVSVLRIFKPSQAQRAFTHLWGVPVLWKNDGSLSLQDGFITGLLWRSYNDNIHRRAGFPSWSWAGWTATSLTFMKYQGSENMLCFPETTVKVELQDGRCLTLPEYARLLSDAHGATIASLASEPALCIRLEAWAVQINLLQIEDITIRWSLAIDNGEEVYGFWIEMTTKTDLNLSKPYEAVILGNLNDPGSAPLLLVLKASSSGAMERIGLANLYYDQYRGKQSGWDSQKFDLGAVLRRKYRGIFRLC</sequence>
<dbReference type="Proteomes" id="UP000503462">
    <property type="component" value="Chromosome 2"/>
</dbReference>
<evidence type="ECO:0000313" key="3">
    <source>
        <dbReference type="Proteomes" id="UP000503462"/>
    </source>
</evidence>
<dbReference type="AlphaFoldDB" id="A0A6H0XS17"/>
<organism evidence="2 3">
    <name type="scientific">Peltaster fructicola</name>
    <dbReference type="NCBI Taxonomy" id="286661"/>
    <lineage>
        <taxon>Eukaryota</taxon>
        <taxon>Fungi</taxon>
        <taxon>Dikarya</taxon>
        <taxon>Ascomycota</taxon>
        <taxon>Pezizomycotina</taxon>
        <taxon>Dothideomycetes</taxon>
        <taxon>Dothideomycetes incertae sedis</taxon>
        <taxon>Peltaster</taxon>
    </lineage>
</organism>
<proteinExistence type="predicted"/>
<dbReference type="EMBL" id="CP051140">
    <property type="protein sequence ID" value="QIW97418.1"/>
    <property type="molecule type" value="Genomic_DNA"/>
</dbReference>